<accession>A0A512N1V8</accession>
<evidence type="ECO:0000313" key="2">
    <source>
        <dbReference type="EMBL" id="GEP52959.1"/>
    </source>
</evidence>
<dbReference type="Proteomes" id="UP000321058">
    <property type="component" value="Unassembled WGS sequence"/>
</dbReference>
<comment type="caution">
    <text evidence="2">The sequence shown here is derived from an EMBL/GenBank/DDBJ whole genome shotgun (WGS) entry which is preliminary data.</text>
</comment>
<gene>
    <name evidence="2" type="ORF">RSO01_01250</name>
</gene>
<dbReference type="EMBL" id="BKAJ01000004">
    <property type="protein sequence ID" value="GEP52959.1"/>
    <property type="molecule type" value="Genomic_DNA"/>
</dbReference>
<proteinExistence type="predicted"/>
<dbReference type="InterPro" id="IPR006311">
    <property type="entry name" value="TAT_signal"/>
</dbReference>
<sequence>MAALSRRSLFGMGVAAGAVALTAPRLAFAQKPTPSLEYEAMLMNCIDPRFSTWTWAYMGTQGWQNLYSQFTIAGGPVAAVVDSDPFKTWQKAWWDNLAISIQLHQVKRVVGLCHRDCGAAVLAYGDKIKTDPAFETAKLSEALRTFRAEVKKRHGLDADLGIMALNGAVQVVT</sequence>
<organism evidence="2 3">
    <name type="scientific">Reyranella soli</name>
    <dbReference type="NCBI Taxonomy" id="1230389"/>
    <lineage>
        <taxon>Bacteria</taxon>
        <taxon>Pseudomonadati</taxon>
        <taxon>Pseudomonadota</taxon>
        <taxon>Alphaproteobacteria</taxon>
        <taxon>Hyphomicrobiales</taxon>
        <taxon>Reyranellaceae</taxon>
        <taxon>Reyranella</taxon>
    </lineage>
</organism>
<dbReference type="AlphaFoldDB" id="A0A512N1V8"/>
<protein>
    <submittedName>
        <fullName evidence="2">Uncharacterized protein</fullName>
    </submittedName>
</protein>
<feature type="signal peptide" evidence="1">
    <location>
        <begin position="1"/>
        <end position="29"/>
    </location>
</feature>
<dbReference type="RefSeq" id="WP_218037203.1">
    <property type="nucleotide sequence ID" value="NZ_BKAJ01000004.1"/>
</dbReference>
<dbReference type="PROSITE" id="PS51318">
    <property type="entry name" value="TAT"/>
    <property type="match status" value="1"/>
</dbReference>
<name>A0A512N1V8_9HYPH</name>
<keyword evidence="3" id="KW-1185">Reference proteome</keyword>
<feature type="chain" id="PRO_5021713604" evidence="1">
    <location>
        <begin position="30"/>
        <end position="173"/>
    </location>
</feature>
<evidence type="ECO:0000313" key="3">
    <source>
        <dbReference type="Proteomes" id="UP000321058"/>
    </source>
</evidence>
<reference evidence="2 3" key="1">
    <citation type="submission" date="2019-07" db="EMBL/GenBank/DDBJ databases">
        <title>Whole genome shotgun sequence of Reyranella soli NBRC 108950.</title>
        <authorList>
            <person name="Hosoyama A."/>
            <person name="Uohara A."/>
            <person name="Ohji S."/>
            <person name="Ichikawa N."/>
        </authorList>
    </citation>
    <scope>NUCLEOTIDE SEQUENCE [LARGE SCALE GENOMIC DNA]</scope>
    <source>
        <strain evidence="2 3">NBRC 108950</strain>
    </source>
</reference>
<keyword evidence="1" id="KW-0732">Signal</keyword>
<evidence type="ECO:0000256" key="1">
    <source>
        <dbReference type="SAM" id="SignalP"/>
    </source>
</evidence>